<dbReference type="PANTHER" id="PTHR33993:SF2">
    <property type="entry name" value="VOC DOMAIN-CONTAINING PROTEIN"/>
    <property type="match status" value="1"/>
</dbReference>
<protein>
    <submittedName>
        <fullName evidence="2">Enzyme related to lactoylglutathione lyase</fullName>
    </submittedName>
</protein>
<dbReference type="InterPro" id="IPR052164">
    <property type="entry name" value="Anthracycline_SecMetBiosynth"/>
</dbReference>
<dbReference type="Pfam" id="PF00903">
    <property type="entry name" value="Glyoxalase"/>
    <property type="match status" value="1"/>
</dbReference>
<dbReference type="InterPro" id="IPR029068">
    <property type="entry name" value="Glyas_Bleomycin-R_OHBP_Dase"/>
</dbReference>
<dbReference type="InterPro" id="IPR004360">
    <property type="entry name" value="Glyas_Fos-R_dOase_dom"/>
</dbReference>
<organism evidence="2 3">
    <name type="scientific">Hydrogenophaga palleronii</name>
    <dbReference type="NCBI Taxonomy" id="65655"/>
    <lineage>
        <taxon>Bacteria</taxon>
        <taxon>Pseudomonadati</taxon>
        <taxon>Pseudomonadota</taxon>
        <taxon>Betaproteobacteria</taxon>
        <taxon>Burkholderiales</taxon>
        <taxon>Comamonadaceae</taxon>
        <taxon>Hydrogenophaga</taxon>
    </lineage>
</organism>
<dbReference type="Proteomes" id="UP001265700">
    <property type="component" value="Unassembled WGS sequence"/>
</dbReference>
<evidence type="ECO:0000259" key="1">
    <source>
        <dbReference type="PROSITE" id="PS51819"/>
    </source>
</evidence>
<keyword evidence="3" id="KW-1185">Reference proteome</keyword>
<dbReference type="Gene3D" id="3.10.180.10">
    <property type="entry name" value="2,3-Dihydroxybiphenyl 1,2-Dioxygenase, domain 1"/>
    <property type="match status" value="1"/>
</dbReference>
<dbReference type="RefSeq" id="WP_310318575.1">
    <property type="nucleotide sequence ID" value="NZ_JAVDWU010000007.1"/>
</dbReference>
<reference evidence="2 3" key="1">
    <citation type="submission" date="2023-07" db="EMBL/GenBank/DDBJ databases">
        <title>Sorghum-associated microbial communities from plants grown in Nebraska, USA.</title>
        <authorList>
            <person name="Schachtman D."/>
        </authorList>
    </citation>
    <scope>NUCLEOTIDE SEQUENCE [LARGE SCALE GENOMIC DNA]</scope>
    <source>
        <strain evidence="2 3">4249</strain>
    </source>
</reference>
<dbReference type="PANTHER" id="PTHR33993">
    <property type="entry name" value="GLYOXALASE-RELATED"/>
    <property type="match status" value="1"/>
</dbReference>
<feature type="domain" description="VOC" evidence="1">
    <location>
        <begin position="7"/>
        <end position="124"/>
    </location>
</feature>
<keyword evidence="2" id="KW-0456">Lyase</keyword>
<evidence type="ECO:0000313" key="3">
    <source>
        <dbReference type="Proteomes" id="UP001265700"/>
    </source>
</evidence>
<dbReference type="CDD" id="cd07247">
    <property type="entry name" value="SgaA_N_like"/>
    <property type="match status" value="1"/>
</dbReference>
<proteinExistence type="predicted"/>
<dbReference type="PROSITE" id="PS51819">
    <property type="entry name" value="VOC"/>
    <property type="match status" value="1"/>
</dbReference>
<dbReference type="EMBL" id="JAVDWU010000007">
    <property type="protein sequence ID" value="MDR7151350.1"/>
    <property type="molecule type" value="Genomic_DNA"/>
</dbReference>
<comment type="caution">
    <text evidence="2">The sequence shown here is derived from an EMBL/GenBank/DDBJ whole genome shotgun (WGS) entry which is preliminary data.</text>
</comment>
<gene>
    <name evidence="2" type="ORF">J2W49_003326</name>
</gene>
<dbReference type="InterPro" id="IPR037523">
    <property type="entry name" value="VOC_core"/>
</dbReference>
<evidence type="ECO:0000313" key="2">
    <source>
        <dbReference type="EMBL" id="MDR7151350.1"/>
    </source>
</evidence>
<accession>A0ABU1WPY4</accession>
<dbReference type="GO" id="GO:0016829">
    <property type="term" value="F:lyase activity"/>
    <property type="evidence" value="ECO:0007669"/>
    <property type="project" value="UniProtKB-KW"/>
</dbReference>
<dbReference type="SUPFAM" id="SSF54593">
    <property type="entry name" value="Glyoxalase/Bleomycin resistance protein/Dihydroxybiphenyl dioxygenase"/>
    <property type="match status" value="1"/>
</dbReference>
<sequence length="125" mass="13052">MASAPNALNWFEIPVNDFARAQAFYEKVLGRPIPPMEMGPTIMGFLSDESAAVGGALVKGEGATPSQTGTMVYLNGGDDLAPMLARVEGAGGRIAVPKTDIGNNFGFYAVFIDTEGNKVGLHSMG</sequence>
<name>A0ABU1WPY4_9BURK</name>